<dbReference type="AlphaFoldDB" id="A0A3N2D6X6"/>
<gene>
    <name evidence="1" type="ORF">EDD28_0085</name>
</gene>
<comment type="caution">
    <text evidence="1">The sequence shown here is derived from an EMBL/GenBank/DDBJ whole genome shotgun (WGS) entry which is preliminary data.</text>
</comment>
<reference evidence="1 2" key="1">
    <citation type="submission" date="2018-11" db="EMBL/GenBank/DDBJ databases">
        <title>Sequencing the genomes of 1000 actinobacteria strains.</title>
        <authorList>
            <person name="Klenk H.-P."/>
        </authorList>
    </citation>
    <scope>NUCLEOTIDE SEQUENCE [LARGE SCALE GENOMIC DNA]</scope>
    <source>
        <strain evidence="1 2">DSM 13521</strain>
    </source>
</reference>
<dbReference type="Proteomes" id="UP000275356">
    <property type="component" value="Unassembled WGS sequence"/>
</dbReference>
<name>A0A3N2D6X6_9MICO</name>
<organism evidence="1 2">
    <name type="scientific">Salana multivorans</name>
    <dbReference type="NCBI Taxonomy" id="120377"/>
    <lineage>
        <taxon>Bacteria</taxon>
        <taxon>Bacillati</taxon>
        <taxon>Actinomycetota</taxon>
        <taxon>Actinomycetes</taxon>
        <taxon>Micrococcales</taxon>
        <taxon>Beutenbergiaceae</taxon>
        <taxon>Salana</taxon>
    </lineage>
</organism>
<accession>A0A3N2D6X6</accession>
<dbReference type="EMBL" id="RKHQ01000001">
    <property type="protein sequence ID" value="ROR95529.1"/>
    <property type="molecule type" value="Genomic_DNA"/>
</dbReference>
<proteinExistence type="predicted"/>
<evidence type="ECO:0000313" key="1">
    <source>
        <dbReference type="EMBL" id="ROR95529.1"/>
    </source>
</evidence>
<keyword evidence="2" id="KW-1185">Reference proteome</keyword>
<protein>
    <submittedName>
        <fullName evidence="1">Uncharacterized protein</fullName>
    </submittedName>
</protein>
<sequence length="99" mass="10867">MTIGLAWQAELVLDGEGYGHVDADLSHPRGLADMLTRLTEAQFIGLAPVPQDVMLPRMLESGLTRIHLAPVDNELFYEYINHEVAIEAAEEEVALAIIA</sequence>
<evidence type="ECO:0000313" key="2">
    <source>
        <dbReference type="Proteomes" id="UP000275356"/>
    </source>
</evidence>